<protein>
    <submittedName>
        <fullName evidence="1">Uncharacterized protein</fullName>
    </submittedName>
</protein>
<proteinExistence type="predicted"/>
<comment type="caution">
    <text evidence="1">The sequence shown here is derived from an EMBL/GenBank/DDBJ whole genome shotgun (WGS) entry which is preliminary data.</text>
</comment>
<dbReference type="Proteomes" id="UP000240971">
    <property type="component" value="Unassembled WGS sequence"/>
</dbReference>
<dbReference type="OrthoDB" id="677378at2"/>
<accession>A0A2P8HAS2</accession>
<sequence>MHVDNNKINVLNELHATFSNVAIYFRERVCEECNFSVPTFYRKMQDKDKLDAKGRLVRVFSNAEKEMIREIAKEVQEVLISSLNGLKSKS</sequence>
<dbReference type="AlphaFoldDB" id="A0A2P8HAS2"/>
<name>A0A2P8HAS2_CHINA</name>
<keyword evidence="2" id="KW-1185">Reference proteome</keyword>
<dbReference type="RefSeq" id="WP_106530942.1">
    <property type="nucleotide sequence ID" value="NZ_PYAW01000008.1"/>
</dbReference>
<organism evidence="1 2">
    <name type="scientific">Chitinophaga niastensis</name>
    <dbReference type="NCBI Taxonomy" id="536980"/>
    <lineage>
        <taxon>Bacteria</taxon>
        <taxon>Pseudomonadati</taxon>
        <taxon>Bacteroidota</taxon>
        <taxon>Chitinophagia</taxon>
        <taxon>Chitinophagales</taxon>
        <taxon>Chitinophagaceae</taxon>
        <taxon>Chitinophaga</taxon>
    </lineage>
</organism>
<gene>
    <name evidence="1" type="ORF">CLV51_10817</name>
</gene>
<reference evidence="1 2" key="1">
    <citation type="submission" date="2018-03" db="EMBL/GenBank/DDBJ databases">
        <title>Genomic Encyclopedia of Archaeal and Bacterial Type Strains, Phase II (KMG-II): from individual species to whole genera.</title>
        <authorList>
            <person name="Goeker M."/>
        </authorList>
    </citation>
    <scope>NUCLEOTIDE SEQUENCE [LARGE SCALE GENOMIC DNA]</scope>
    <source>
        <strain evidence="1 2">DSM 24859</strain>
    </source>
</reference>
<evidence type="ECO:0000313" key="2">
    <source>
        <dbReference type="Proteomes" id="UP000240971"/>
    </source>
</evidence>
<dbReference type="EMBL" id="PYAW01000008">
    <property type="protein sequence ID" value="PSL43328.1"/>
    <property type="molecule type" value="Genomic_DNA"/>
</dbReference>
<evidence type="ECO:0000313" key="1">
    <source>
        <dbReference type="EMBL" id="PSL43328.1"/>
    </source>
</evidence>